<sequence length="411" mass="47159">QNPFPGKSPSEHTSIFPKGLEHLLNSSNDGKIVLMKKDMLDNASRSKLVRIVVDYLMSTSDPKIKLPDVFLPAAEEIVKLFPSERIESYYIPYSKKAALGGQIRPTKGKLYSRFTNCKRAMTLAKLPSSQGSSDDNVGIGTMSVIASDHEKSCYNQLQQPSDDYEEVFRNWRQCSNLRMMNLKLLGTPQMYISALRCLVKPFGYRLLVHDFDEKYPHVKDISIHKVWQKISSALIDFAKSKNLQSRDLLNETDFADKNLLSLRLLPWFFKPSVYRSKPMKKCTKLSRQEMTEKFVPIVSTTEELEARIKSRQEHLKFFDLSVQPFMIALGEPSNIRSYVVVLNNDIRYQFHDCLSALEVTFKINYALDLPSPAEIRDVWQAIDQLVYKVNSAMRPGTSVFLSEFCPRLKNC</sequence>
<evidence type="ECO:0000313" key="1">
    <source>
        <dbReference type="EMBL" id="VEN37028.1"/>
    </source>
</evidence>
<feature type="non-terminal residue" evidence="1">
    <location>
        <position position="1"/>
    </location>
</feature>
<dbReference type="AlphaFoldDB" id="A0A653BN42"/>
<dbReference type="Proteomes" id="UP000410492">
    <property type="component" value="Unassembled WGS sequence"/>
</dbReference>
<keyword evidence="2" id="KW-1185">Reference proteome</keyword>
<dbReference type="OrthoDB" id="6819336at2759"/>
<name>A0A653BN42_CALMS</name>
<accession>A0A653BN42</accession>
<evidence type="ECO:0000313" key="2">
    <source>
        <dbReference type="Proteomes" id="UP000410492"/>
    </source>
</evidence>
<reference evidence="1 2" key="1">
    <citation type="submission" date="2019-01" db="EMBL/GenBank/DDBJ databases">
        <authorList>
            <person name="Sayadi A."/>
        </authorList>
    </citation>
    <scope>NUCLEOTIDE SEQUENCE [LARGE SCALE GENOMIC DNA]</scope>
</reference>
<dbReference type="EMBL" id="CAACVG010002909">
    <property type="protein sequence ID" value="VEN37028.1"/>
    <property type="molecule type" value="Genomic_DNA"/>
</dbReference>
<gene>
    <name evidence="1" type="ORF">CALMAC_LOCUS2412</name>
</gene>
<protein>
    <submittedName>
        <fullName evidence="1">Uncharacterized protein</fullName>
    </submittedName>
</protein>
<proteinExistence type="predicted"/>
<organism evidence="1 2">
    <name type="scientific">Callosobruchus maculatus</name>
    <name type="common">Southern cowpea weevil</name>
    <name type="synonym">Pulse bruchid</name>
    <dbReference type="NCBI Taxonomy" id="64391"/>
    <lineage>
        <taxon>Eukaryota</taxon>
        <taxon>Metazoa</taxon>
        <taxon>Ecdysozoa</taxon>
        <taxon>Arthropoda</taxon>
        <taxon>Hexapoda</taxon>
        <taxon>Insecta</taxon>
        <taxon>Pterygota</taxon>
        <taxon>Neoptera</taxon>
        <taxon>Endopterygota</taxon>
        <taxon>Coleoptera</taxon>
        <taxon>Polyphaga</taxon>
        <taxon>Cucujiformia</taxon>
        <taxon>Chrysomeloidea</taxon>
        <taxon>Chrysomelidae</taxon>
        <taxon>Bruchinae</taxon>
        <taxon>Bruchini</taxon>
        <taxon>Callosobruchus</taxon>
    </lineage>
</organism>